<comment type="cofactor">
    <cofactor evidence="2">
        <name>Mg(2+)</name>
        <dbReference type="ChEBI" id="CHEBI:18420"/>
    </cofactor>
</comment>
<feature type="compositionally biased region" description="Polar residues" evidence="8">
    <location>
        <begin position="274"/>
        <end position="283"/>
    </location>
</feature>
<dbReference type="FunFam" id="3.90.79.10:FF:000022">
    <property type="entry name" value="Nudix hydrolase 17, mitochondrial"/>
    <property type="match status" value="1"/>
</dbReference>
<dbReference type="CDD" id="cd04666">
    <property type="entry name" value="NUDIX_DIPP2_like_Nudt4"/>
    <property type="match status" value="1"/>
</dbReference>
<dbReference type="Gene3D" id="3.90.79.10">
    <property type="entry name" value="Nucleoside Triphosphate Pyrophosphohydrolase"/>
    <property type="match status" value="1"/>
</dbReference>
<evidence type="ECO:0000256" key="1">
    <source>
        <dbReference type="ARBA" id="ARBA00001936"/>
    </source>
</evidence>
<dbReference type="GO" id="GO:0016462">
    <property type="term" value="F:pyrophosphatase activity"/>
    <property type="evidence" value="ECO:0007669"/>
    <property type="project" value="InterPro"/>
</dbReference>
<evidence type="ECO:0000259" key="9">
    <source>
        <dbReference type="PROSITE" id="PS51462"/>
    </source>
</evidence>
<dbReference type="InterPro" id="IPR020084">
    <property type="entry name" value="NUDIX_hydrolase_CS"/>
</dbReference>
<reference evidence="10" key="1">
    <citation type="journal article" date="2007" name="PLoS ONE">
        <title>The first genome sequence of an elite grapevine cultivar (Pinot noir Vitis vinifera L.): coping with a highly heterozygous genome.</title>
        <authorList>
            <person name="Velasco R."/>
            <person name="Zharkikh A."/>
            <person name="Troggio M."/>
            <person name="Cartwright D.A."/>
            <person name="Cestaro A."/>
            <person name="Pruss D."/>
            <person name="Pindo M."/>
            <person name="FitzGerald L.M."/>
            <person name="Vezzulli S."/>
            <person name="Reid J."/>
            <person name="Malacarne G."/>
            <person name="Iliev D."/>
            <person name="Coppola G."/>
            <person name="Wardell B."/>
            <person name="Micheletti D."/>
            <person name="Macalma T."/>
            <person name="Facci M."/>
            <person name="Mitchell J.T."/>
            <person name="Perazzolli M."/>
            <person name="Eldredge G."/>
            <person name="Gatto P."/>
            <person name="Oyzerski R."/>
            <person name="Moretto M."/>
            <person name="Gutin N."/>
            <person name="Stefanini M."/>
            <person name="Chen Y."/>
            <person name="Segala C."/>
            <person name="Davenport C."/>
            <person name="Dematte L."/>
            <person name="Mraz A."/>
            <person name="Battilana J."/>
            <person name="Stormo K."/>
            <person name="Costa F."/>
            <person name="Tao Q."/>
            <person name="Si-Ammour A."/>
            <person name="Harkins T."/>
            <person name="Lackey A."/>
            <person name="Perbost C."/>
            <person name="Taillon B."/>
            <person name="Stella A."/>
            <person name="Solovyev V."/>
            <person name="Fawcett J.A."/>
            <person name="Sterck L."/>
            <person name="Vandepoele K."/>
            <person name="Grando S.M."/>
            <person name="Toppo S."/>
            <person name="Moser C."/>
            <person name="Lanchbury J."/>
            <person name="Bogden R."/>
            <person name="Skolnick M."/>
            <person name="Sgaramella V."/>
            <person name="Bhatnagar S.K."/>
            <person name="Fontana P."/>
            <person name="Gutin A."/>
            <person name="Van de Peer Y."/>
            <person name="Salamini F."/>
            <person name="Viola R."/>
        </authorList>
    </citation>
    <scope>NUCLEOTIDE SEQUENCE</scope>
</reference>
<dbReference type="OrthoDB" id="2011998at2759"/>
<feature type="region of interest" description="Disordered" evidence="8">
    <location>
        <begin position="173"/>
        <end position="203"/>
    </location>
</feature>
<name>A5B3U5_VITVI</name>
<comment type="similarity">
    <text evidence="3">Belongs to the Nudix hydrolase family.</text>
</comment>
<dbReference type="PROSITE" id="PS00893">
    <property type="entry name" value="NUDIX_BOX"/>
    <property type="match status" value="1"/>
</dbReference>
<evidence type="ECO:0000256" key="6">
    <source>
        <dbReference type="ARBA" id="ARBA00022842"/>
    </source>
</evidence>
<dbReference type="GO" id="GO:0046872">
    <property type="term" value="F:metal ion binding"/>
    <property type="evidence" value="ECO:0007669"/>
    <property type="project" value="UniProtKB-KW"/>
</dbReference>
<proteinExistence type="inferred from homology"/>
<evidence type="ECO:0000256" key="8">
    <source>
        <dbReference type="SAM" id="MobiDB-lite"/>
    </source>
</evidence>
<dbReference type="PROSITE" id="PS51462">
    <property type="entry name" value="NUDIX"/>
    <property type="match status" value="1"/>
</dbReference>
<keyword evidence="7" id="KW-0464">Manganese</keyword>
<keyword evidence="4" id="KW-0479">Metal-binding</keyword>
<dbReference type="PANTHER" id="PTHR12629">
    <property type="entry name" value="DIPHOSPHOINOSITOL POLYPHOSPHATE PHOSPHOHYDROLASE"/>
    <property type="match status" value="1"/>
</dbReference>
<dbReference type="InterPro" id="IPR000086">
    <property type="entry name" value="NUDIX_hydrolase_dom"/>
</dbReference>
<dbReference type="EMBL" id="AM445686">
    <property type="protein sequence ID" value="CAN72000.1"/>
    <property type="molecule type" value="Genomic_DNA"/>
</dbReference>
<sequence length="472" mass="53818">MVSIVSRTGRQFQRYNQGCRQVVGCIPYRYKTDKESDGAPIEELEVLVVSSQKGKGMLFPKGGWEIDESIEEAATRETLEEAGVLGNVGCKLGKWSFKSKSRGTFDEGYMFPLLVKEQLDFWPEKNVRQRRWMAASEAREVCQHWWMKEALDILIQRLMNGQEKGVMERVTLENPNRPLERFKRTKKNPTKTSDDSGGSGEKMGRLSAKIDYEEIRIARILENQAKLASLGLNKTLADLRAVASSAKSVKSHVRKAPKIYYSGMPLRRSRRLTKASTTESPSGHDSLRRSNRLRGIPRDPISLPQGKVGVSKKNREEETRPANMPLVKVTALQAQLSPDIMIQRCNSKNRGSVYSPVFGICCHFCRLLQIGNGCINHTIMRKHNQETGEFRRQDASLKLQHLLLPYYTHLHPITFMLGEQERRIVQFVILAMVFFAVPVSKLDMVKFILPKEEKDGSNWDSNIQRFVSTLFV</sequence>
<dbReference type="InterPro" id="IPR047198">
    <property type="entry name" value="DDP-like_NUDIX"/>
</dbReference>
<dbReference type="Pfam" id="PF00293">
    <property type="entry name" value="NUDIX"/>
    <property type="match status" value="1"/>
</dbReference>
<feature type="domain" description="Nudix hydrolase" evidence="9">
    <location>
        <begin position="18"/>
        <end position="155"/>
    </location>
</feature>
<evidence type="ECO:0000256" key="4">
    <source>
        <dbReference type="ARBA" id="ARBA00022723"/>
    </source>
</evidence>
<evidence type="ECO:0000313" key="10">
    <source>
        <dbReference type="EMBL" id="CAN72000.1"/>
    </source>
</evidence>
<feature type="region of interest" description="Disordered" evidence="8">
    <location>
        <begin position="268"/>
        <end position="320"/>
    </location>
</feature>
<dbReference type="ExpressionAtlas" id="A5B3U5">
    <property type="expression patterns" value="baseline and differential"/>
</dbReference>
<evidence type="ECO:0000256" key="2">
    <source>
        <dbReference type="ARBA" id="ARBA00001946"/>
    </source>
</evidence>
<dbReference type="PANTHER" id="PTHR12629:SF42">
    <property type="entry name" value="OS02G0734300 PROTEIN"/>
    <property type="match status" value="1"/>
</dbReference>
<gene>
    <name evidence="10" type="ORF">VITISV_032712</name>
</gene>
<organism evidence="10">
    <name type="scientific">Vitis vinifera</name>
    <name type="common">Grape</name>
    <dbReference type="NCBI Taxonomy" id="29760"/>
    <lineage>
        <taxon>Eukaryota</taxon>
        <taxon>Viridiplantae</taxon>
        <taxon>Streptophyta</taxon>
        <taxon>Embryophyta</taxon>
        <taxon>Tracheophyta</taxon>
        <taxon>Spermatophyta</taxon>
        <taxon>Magnoliopsida</taxon>
        <taxon>eudicotyledons</taxon>
        <taxon>Gunneridae</taxon>
        <taxon>Pentapetalae</taxon>
        <taxon>rosids</taxon>
        <taxon>Vitales</taxon>
        <taxon>Vitaceae</taxon>
        <taxon>Viteae</taxon>
        <taxon>Vitis</taxon>
    </lineage>
</organism>
<dbReference type="SUPFAM" id="SSF55811">
    <property type="entry name" value="Nudix"/>
    <property type="match status" value="1"/>
</dbReference>
<evidence type="ECO:0000256" key="7">
    <source>
        <dbReference type="ARBA" id="ARBA00023211"/>
    </source>
</evidence>
<accession>A5B3U5</accession>
<protein>
    <recommendedName>
        <fullName evidence="9">Nudix hydrolase domain-containing protein</fullName>
    </recommendedName>
</protein>
<keyword evidence="5" id="KW-0378">Hydrolase</keyword>
<keyword evidence="6" id="KW-0460">Magnesium</keyword>
<dbReference type="AlphaFoldDB" id="A5B3U5"/>
<evidence type="ECO:0000256" key="5">
    <source>
        <dbReference type="ARBA" id="ARBA00022801"/>
    </source>
</evidence>
<comment type="cofactor">
    <cofactor evidence="1">
        <name>Mn(2+)</name>
        <dbReference type="ChEBI" id="CHEBI:29035"/>
    </cofactor>
</comment>
<evidence type="ECO:0000256" key="3">
    <source>
        <dbReference type="ARBA" id="ARBA00005582"/>
    </source>
</evidence>
<dbReference type="InterPro" id="IPR015797">
    <property type="entry name" value="NUDIX_hydrolase-like_dom_sf"/>
</dbReference>